<dbReference type="CDD" id="cd00833">
    <property type="entry name" value="PKS"/>
    <property type="match status" value="1"/>
</dbReference>
<dbReference type="SUPFAM" id="SSF52151">
    <property type="entry name" value="FabD/lysophospholipase-like"/>
    <property type="match status" value="1"/>
</dbReference>
<dbReference type="EMBL" id="JBEYRS010000007">
    <property type="protein sequence ID" value="MEW2364117.1"/>
    <property type="molecule type" value="Genomic_DNA"/>
</dbReference>
<dbReference type="InterPro" id="IPR013968">
    <property type="entry name" value="PKS_KR"/>
</dbReference>
<dbReference type="Gene3D" id="3.40.50.720">
    <property type="entry name" value="NAD(P)-binding Rossmann-like Domain"/>
    <property type="match status" value="1"/>
</dbReference>
<feature type="domain" description="Carrier" evidence="9">
    <location>
        <begin position="1444"/>
        <end position="1519"/>
    </location>
</feature>
<evidence type="ECO:0000259" key="9">
    <source>
        <dbReference type="PROSITE" id="PS50075"/>
    </source>
</evidence>
<dbReference type="SUPFAM" id="SSF55048">
    <property type="entry name" value="Probable ACP-binding domain of malonyl-CoA ACP transacylase"/>
    <property type="match status" value="1"/>
</dbReference>
<organism evidence="11 12">
    <name type="scientific">Streptomyces huasconensis</name>
    <dbReference type="NCBI Taxonomy" id="1854574"/>
    <lineage>
        <taxon>Bacteria</taxon>
        <taxon>Bacillati</taxon>
        <taxon>Actinomycetota</taxon>
        <taxon>Actinomycetes</taxon>
        <taxon>Kitasatosporales</taxon>
        <taxon>Streptomycetaceae</taxon>
        <taxon>Streptomyces</taxon>
    </lineage>
</organism>
<sequence length="1535" mass="162105">MSDAPNPTAAELAAVLADLRSKEETLRNKEETLRSKEEALAALEREKYEPIAIVGMGLRVPGGNNDADTFARFLREGRSGVGPLPADERRQLAQDGVDRGGEDGASGGGEHAGDPPPGGFVRDIDRFDAAFFSVSPKEAPYIDPQQRLALQTAWEALEHAGIDPVSLRHGDTGVFMGVTTLDYIFESTDLAPADVDGYLAPGLTHSAVSGRLSYFLGLRGPCMTVDTTCSSSLTATHLAVQALRGGECGVALSGGVNVIHNAHNHTILNLGGVLAADGQCKTFDERADGYARAEGCGVLVLKRLSDARRDGDTVHALVRGSAVGQDGESAGLVAPNGAAQEQVMRSALARCRLEPGDIQYVEAHGTGTALGDPTEMDAISDVFADSHTNARPVVVGSLKTNIGHMEGAAGVGSLIKAALQLRERTVFPHLNLVTPSPRIAWDEAPVTVPTELRPWPGTGTGRAMVNGFGVTGTIASVILEEAPATTATAPDEETADARPSDVLTLSAKNRTSLRKLAERYLDHLEQHPDTPLADLCRTSNTGRAHFRHRIAEVVGDRDDAVRALGRRAASLAAGTTRGGGSAGVPKVAFLFSGTGTQYPGMGAALHRQYPVFRAALDECDAILTPLLGVPLGALIRGECEAPERIHEPRYLQPALFSLEYAMARLWLSWGVRPSVLMGHSLGEFAAAAVAGLFSLEDGARLVAARGRLSEAVRDKGGMAAVGAPAAEVAPLVEDYPDLSIGAVNGPGQCLLTGGHASLAEAGRRLTERGVKVTPLRGAVPYHSPLMAEIVDAFREVLATVEFRTPTMAVVSNVTGRVARGRQMADPEYWIRHLLEPVRFEAGVQAVDQRGRHVFVELGPSAALTALARTSAGDADHVWLSSTFRDDHDGDMIRRSLAKAYEAGVPVSWAGYHEGASRHRVPLPTYAFDGKRYWLPTPQRRAAEAARRAARTPEGERGAHDSLFYEQHWVSQALPETRRDGRRVLVVGDTARLPHGLAEAAAADGVALTLAADPTALAAALDGEPPTDVCWLWRTSAADPGTADSGAALLRAECEANYRELLAVLDTLARKGFGRGQRLWLITEGAQHLPGDKGTEPAAAATLWGFGRALALEYPGYRTTLVDLNPGTDGTAAGLVGEWLAAGESEPEIVHRDGERWVRRLRTADPVPADSRPLTVRPDRTYVVAGATGMVGRALARRLAALGARHLALLSRTGGPAPALGDGVTATVHACDLGSERDVTRVLAELADTAPPVGGVIHAAQETARDLPLTEQSWESLDAVFRTKVYGAWLLHEATAHLPQLDFFLGCSTAGTLLGAATQSGAGAGNAFLDHLMAQRAGAGLPATAVNWGPWAPREPGRQLSASLIRSWEGQGITLLDEDEATAALPQLLDAGRAQVLMGHCDWHRFVARRAPSALFGELVPALASAGAQTDAGALTDASGAARSAGINAIVRTRLADVLRFESADDLEPDAELAALGMDSLNAVEIRGSLEAAFRVTLPASLTFDRPSVDLLTEYIEELLSGAEAPAHEARTGAHG</sequence>
<dbReference type="InterPro" id="IPR016039">
    <property type="entry name" value="Thiolase-like"/>
</dbReference>
<dbReference type="PROSITE" id="PS00012">
    <property type="entry name" value="PHOSPHOPANTETHEINE"/>
    <property type="match status" value="1"/>
</dbReference>
<evidence type="ECO:0000256" key="4">
    <source>
        <dbReference type="ARBA" id="ARBA00023194"/>
    </source>
</evidence>
<dbReference type="SMART" id="SM00822">
    <property type="entry name" value="PKS_KR"/>
    <property type="match status" value="1"/>
</dbReference>
<proteinExistence type="predicted"/>
<evidence type="ECO:0000313" key="12">
    <source>
        <dbReference type="Proteomes" id="UP001553843"/>
    </source>
</evidence>
<dbReference type="SMART" id="SM00823">
    <property type="entry name" value="PKS_PP"/>
    <property type="match status" value="1"/>
</dbReference>
<dbReference type="InterPro" id="IPR036291">
    <property type="entry name" value="NAD(P)-bd_dom_sf"/>
</dbReference>
<keyword evidence="3" id="KW-0808">Transferase</keyword>
<protein>
    <submittedName>
        <fullName evidence="11">Beta-ketoacyl synthase N-terminal-like domain-containing protein</fullName>
    </submittedName>
</protein>
<dbReference type="Proteomes" id="UP001553843">
    <property type="component" value="Unassembled WGS sequence"/>
</dbReference>
<evidence type="ECO:0000313" key="11">
    <source>
        <dbReference type="EMBL" id="MEW2364117.1"/>
    </source>
</evidence>
<keyword evidence="2" id="KW-0597">Phosphoprotein</keyword>
<dbReference type="Pfam" id="PF02801">
    <property type="entry name" value="Ketoacyl-synt_C"/>
    <property type="match status" value="1"/>
</dbReference>
<keyword evidence="4" id="KW-0045">Antibiotic biosynthesis</keyword>
<dbReference type="SMART" id="SM01294">
    <property type="entry name" value="PKS_PP_betabranch"/>
    <property type="match status" value="1"/>
</dbReference>
<dbReference type="Gene3D" id="3.40.366.10">
    <property type="entry name" value="Malonyl-Coenzyme A Acyl Carrier Protein, domain 2"/>
    <property type="match status" value="1"/>
</dbReference>
<feature type="coiled-coil region" evidence="7">
    <location>
        <begin position="9"/>
        <end position="46"/>
    </location>
</feature>
<dbReference type="InterPro" id="IPR014043">
    <property type="entry name" value="Acyl_transferase_dom"/>
</dbReference>
<feature type="region of interest" description="Disordered" evidence="8">
    <location>
        <begin position="96"/>
        <end position="119"/>
    </location>
</feature>
<dbReference type="InterPro" id="IPR016036">
    <property type="entry name" value="Malonyl_transacylase_ACP-bd"/>
</dbReference>
<dbReference type="Gene3D" id="3.30.70.3290">
    <property type="match status" value="1"/>
</dbReference>
<dbReference type="Pfam" id="PF00698">
    <property type="entry name" value="Acyl_transf_1"/>
    <property type="match status" value="1"/>
</dbReference>
<evidence type="ECO:0000256" key="5">
    <source>
        <dbReference type="ARBA" id="ARBA00023268"/>
    </source>
</evidence>
<dbReference type="InterPro" id="IPR050091">
    <property type="entry name" value="PKS_NRPS_Biosynth_Enz"/>
</dbReference>
<dbReference type="SUPFAM" id="SSF53901">
    <property type="entry name" value="Thiolase-like"/>
    <property type="match status" value="1"/>
</dbReference>
<dbReference type="InterPro" id="IPR009081">
    <property type="entry name" value="PP-bd_ACP"/>
</dbReference>
<evidence type="ECO:0000256" key="1">
    <source>
        <dbReference type="ARBA" id="ARBA00022450"/>
    </source>
</evidence>
<dbReference type="InterPro" id="IPR036736">
    <property type="entry name" value="ACP-like_sf"/>
</dbReference>
<keyword evidence="6" id="KW-0012">Acyltransferase</keyword>
<dbReference type="Pfam" id="PF00109">
    <property type="entry name" value="ketoacyl-synt"/>
    <property type="match status" value="1"/>
</dbReference>
<dbReference type="PROSITE" id="PS50075">
    <property type="entry name" value="CARRIER"/>
    <property type="match status" value="1"/>
</dbReference>
<dbReference type="InterPro" id="IPR014030">
    <property type="entry name" value="Ketoacyl_synth_N"/>
</dbReference>
<comment type="caution">
    <text evidence="11">The sequence shown here is derived from an EMBL/GenBank/DDBJ whole genome shotgun (WGS) entry which is preliminary data.</text>
</comment>
<evidence type="ECO:0000256" key="3">
    <source>
        <dbReference type="ARBA" id="ARBA00022679"/>
    </source>
</evidence>
<dbReference type="PROSITE" id="PS52004">
    <property type="entry name" value="KS3_2"/>
    <property type="match status" value="1"/>
</dbReference>
<dbReference type="SMART" id="SM00825">
    <property type="entry name" value="PKS_KS"/>
    <property type="match status" value="1"/>
</dbReference>
<evidence type="ECO:0000259" key="10">
    <source>
        <dbReference type="PROSITE" id="PS52004"/>
    </source>
</evidence>
<evidence type="ECO:0000256" key="8">
    <source>
        <dbReference type="SAM" id="MobiDB-lite"/>
    </source>
</evidence>
<name>A0ABV3LXF1_9ACTN</name>
<dbReference type="InterPro" id="IPR006162">
    <property type="entry name" value="Ppantetheine_attach_site"/>
</dbReference>
<dbReference type="RefSeq" id="WP_359779973.1">
    <property type="nucleotide sequence ID" value="NZ_JBEYRR010000007.1"/>
</dbReference>
<dbReference type="SUPFAM" id="SSF47336">
    <property type="entry name" value="ACP-like"/>
    <property type="match status" value="1"/>
</dbReference>
<keyword evidence="7" id="KW-0175">Coiled coil</keyword>
<dbReference type="InterPro" id="IPR001227">
    <property type="entry name" value="Ac_transferase_dom_sf"/>
</dbReference>
<dbReference type="InterPro" id="IPR020806">
    <property type="entry name" value="PKS_PP-bd"/>
</dbReference>
<dbReference type="Gene3D" id="1.10.1200.10">
    <property type="entry name" value="ACP-like"/>
    <property type="match status" value="1"/>
</dbReference>
<evidence type="ECO:0000256" key="7">
    <source>
        <dbReference type="SAM" id="Coils"/>
    </source>
</evidence>
<dbReference type="InterPro" id="IPR057326">
    <property type="entry name" value="KR_dom"/>
</dbReference>
<dbReference type="SMART" id="SM00827">
    <property type="entry name" value="PKS_AT"/>
    <property type="match status" value="1"/>
</dbReference>
<dbReference type="PANTHER" id="PTHR43775">
    <property type="entry name" value="FATTY ACID SYNTHASE"/>
    <property type="match status" value="1"/>
</dbReference>
<dbReference type="PANTHER" id="PTHR43775:SF51">
    <property type="entry name" value="INACTIVE PHENOLPHTHIOCEROL SYNTHESIS POLYKETIDE SYNTHASE TYPE I PKS1-RELATED"/>
    <property type="match status" value="1"/>
</dbReference>
<keyword evidence="5" id="KW-0511">Multifunctional enzyme</keyword>
<reference evidence="11 12" key="1">
    <citation type="submission" date="2024-06" db="EMBL/GenBank/DDBJ databases">
        <title>The Natural Products Discovery Center: Release of the First 8490 Sequenced Strains for Exploring Actinobacteria Biosynthetic Diversity.</title>
        <authorList>
            <person name="Kalkreuter E."/>
            <person name="Kautsar S.A."/>
            <person name="Yang D."/>
            <person name="Bader C.D."/>
            <person name="Teijaro C.N."/>
            <person name="Fluegel L."/>
            <person name="Davis C.M."/>
            <person name="Simpson J.R."/>
            <person name="Lauterbach L."/>
            <person name="Steele A.D."/>
            <person name="Gui C."/>
            <person name="Meng S."/>
            <person name="Li G."/>
            <person name="Viehrig K."/>
            <person name="Ye F."/>
            <person name="Su P."/>
            <person name="Kiefer A.F."/>
            <person name="Nichols A."/>
            <person name="Cepeda A.J."/>
            <person name="Yan W."/>
            <person name="Fan B."/>
            <person name="Jiang Y."/>
            <person name="Adhikari A."/>
            <person name="Zheng C.-J."/>
            <person name="Schuster L."/>
            <person name="Cowan T.M."/>
            <person name="Smanski M.J."/>
            <person name="Chevrette M.G."/>
            <person name="De Carvalho L.P.S."/>
            <person name="Shen B."/>
        </authorList>
    </citation>
    <scope>NUCLEOTIDE SEQUENCE [LARGE SCALE GENOMIC DNA]</scope>
    <source>
        <strain evidence="11 12">NPDC047833</strain>
    </source>
</reference>
<keyword evidence="1" id="KW-0596">Phosphopantetheine</keyword>
<keyword evidence="12" id="KW-1185">Reference proteome</keyword>
<accession>A0ABV3LXF1</accession>
<dbReference type="InterPro" id="IPR020841">
    <property type="entry name" value="PKS_Beta-ketoAc_synthase_dom"/>
</dbReference>
<dbReference type="Gene3D" id="3.40.47.10">
    <property type="match status" value="1"/>
</dbReference>
<evidence type="ECO:0000256" key="2">
    <source>
        <dbReference type="ARBA" id="ARBA00022553"/>
    </source>
</evidence>
<dbReference type="Pfam" id="PF08659">
    <property type="entry name" value="KR"/>
    <property type="match status" value="1"/>
</dbReference>
<gene>
    <name evidence="11" type="ORF">AB0887_19530</name>
</gene>
<evidence type="ECO:0000256" key="6">
    <source>
        <dbReference type="ARBA" id="ARBA00023315"/>
    </source>
</evidence>
<dbReference type="SUPFAM" id="SSF51735">
    <property type="entry name" value="NAD(P)-binding Rossmann-fold domains"/>
    <property type="match status" value="2"/>
</dbReference>
<dbReference type="Pfam" id="PF22621">
    <property type="entry name" value="CurL-like_PKS_C"/>
    <property type="match status" value="1"/>
</dbReference>
<dbReference type="InterPro" id="IPR014031">
    <property type="entry name" value="Ketoacyl_synth_C"/>
</dbReference>
<dbReference type="Pfam" id="PF00550">
    <property type="entry name" value="PP-binding"/>
    <property type="match status" value="1"/>
</dbReference>
<feature type="domain" description="Ketosynthase family 3 (KS3)" evidence="10">
    <location>
        <begin position="48"/>
        <end position="481"/>
    </location>
</feature>
<dbReference type="InterPro" id="IPR016035">
    <property type="entry name" value="Acyl_Trfase/lysoPLipase"/>
</dbReference>